<dbReference type="NCBIfam" id="NF000584">
    <property type="entry name" value="PRK00009.1"/>
    <property type="match status" value="1"/>
</dbReference>
<dbReference type="PRINTS" id="PR00150">
    <property type="entry name" value="PEPCARBXLASE"/>
</dbReference>
<feature type="active site" evidence="10 12">
    <location>
        <position position="557"/>
    </location>
</feature>
<name>A0A4Y8UGM3_9GAMM</name>
<dbReference type="PROSITE" id="PS00781">
    <property type="entry name" value="PEPCASE_1"/>
    <property type="match status" value="1"/>
</dbReference>
<sequence>MTLISQYFVGKLPVSSDQYDTLRGNVSAMGRMLGEIISEAEGAEFLDKIEQIRLLSKSARSGDSGDRDALTAILCNLSREQLVPVARAFSQFLNLANLADQHYTIARETDELFSATQTLNNAYSQLAARGASRQQLFEVTRDLNIELVLTAHPTEITRRSLIDKYTEIDACLAQLELSGTTAREQHKTTSRLRELITQMWFTYDFRVERPTPVDEAKWGFAVVEKSLWKALPDYLRRLDEAFHRATGAQLPLDAVPVKFASWMGGDRDGNPNVTATVTREVLLLSRWKALDLYINDVQKLIEELSMSSCNAQLRAAVGPSHEPYRELLRPLRQRLRNSRDNINRLLAGDKPVAGDAIDSQQQLLEPLTLCYQSLVDAGMELIANSELLDVLRRVRCFGLHLVRHDIRQESNRHADVFAELLDYLQLGDYHAWSESDKQAFLLAELASKRPLLPRDWQPSAAVQEVLDTFAVIAEQPEGALRCYIISMARQPSDILAVQLLLRASGCRFALPVAPLFETLDDLNRSADVVATLLQVPGYSEQINRQLMVMIGYSDSAKDAGVMAAAWAQYRAQEQLLAVCKQHRVELTLFHGRGGTIGRGGAPARDALLSQPPGSLKNGLRVTEQGEMIRAKLGLSPIAIKTLALYTSAIFEANLMAPPEPKQAWRDAMQSLAELSCDHYRAVVRHDPDFVPYFRLATPEQELAKLPLGSRPARRAGSGGIESLRAIPWIFAWSQNRLMLPAWLGAASAMQVLLEQGKGEELADMAANWPFFETRLSMLEMVFAKADAGLSAFYDERLVPAELHPIGQRLRQQLQADTQTILKLSGAEQLIDDHPWSRESIALRNIYTDPLNVLQAELLRRNREHNDPLIEQAIMVTIAGIAAGMRNTG</sequence>
<evidence type="ECO:0000256" key="5">
    <source>
        <dbReference type="ARBA" id="ARBA00022419"/>
    </source>
</evidence>
<dbReference type="InterPro" id="IPR015813">
    <property type="entry name" value="Pyrv/PenolPyrv_kinase-like_dom"/>
</dbReference>
<dbReference type="AlphaFoldDB" id="A0A4Y8UGM3"/>
<evidence type="ECO:0000313" key="13">
    <source>
        <dbReference type="EMBL" id="TFH67522.1"/>
    </source>
</evidence>
<dbReference type="HAMAP" id="MF_00595">
    <property type="entry name" value="PEPcase_type1"/>
    <property type="match status" value="1"/>
</dbReference>
<dbReference type="Pfam" id="PF00311">
    <property type="entry name" value="PEPcase"/>
    <property type="match status" value="1"/>
</dbReference>
<keyword evidence="7 10" id="KW-0456">Lyase</keyword>
<comment type="catalytic activity">
    <reaction evidence="9 10">
        <text>oxaloacetate + phosphate = phosphoenolpyruvate + hydrogencarbonate</text>
        <dbReference type="Rhea" id="RHEA:28370"/>
        <dbReference type="ChEBI" id="CHEBI:16452"/>
        <dbReference type="ChEBI" id="CHEBI:17544"/>
        <dbReference type="ChEBI" id="CHEBI:43474"/>
        <dbReference type="ChEBI" id="CHEBI:58702"/>
        <dbReference type="EC" id="4.1.1.31"/>
    </reaction>
</comment>
<dbReference type="InterPro" id="IPR018129">
    <property type="entry name" value="PEP_COase_Lys_AS"/>
</dbReference>
<dbReference type="InterPro" id="IPR033129">
    <property type="entry name" value="PEPCASE_His_AS"/>
</dbReference>
<dbReference type="InterPro" id="IPR022805">
    <property type="entry name" value="PEP_COase_bac/pln-type"/>
</dbReference>
<protein>
    <recommendedName>
        <fullName evidence="5 10">Phosphoenolpyruvate carboxylase</fullName>
        <shortName evidence="10">PEPC</shortName>
        <shortName evidence="10">PEPCase</shortName>
        <ecNumber evidence="4 10">4.1.1.31</ecNumber>
    </recommendedName>
</protein>
<dbReference type="GO" id="GO:0000287">
    <property type="term" value="F:magnesium ion binding"/>
    <property type="evidence" value="ECO:0007669"/>
    <property type="project" value="UniProtKB-UniRule"/>
</dbReference>
<evidence type="ECO:0000256" key="10">
    <source>
        <dbReference type="HAMAP-Rule" id="MF_00595"/>
    </source>
</evidence>
<comment type="similarity">
    <text evidence="3 10">Belongs to the PEPCase type 1 family.</text>
</comment>
<gene>
    <name evidence="10" type="primary">ppc</name>
    <name evidence="13" type="ORF">E3W66_08545</name>
</gene>
<dbReference type="EC" id="4.1.1.31" evidence="4 10"/>
<evidence type="ECO:0000256" key="8">
    <source>
        <dbReference type="ARBA" id="ARBA00023300"/>
    </source>
</evidence>
<dbReference type="PANTHER" id="PTHR30523">
    <property type="entry name" value="PHOSPHOENOLPYRUVATE CARBOXYLASE"/>
    <property type="match status" value="1"/>
</dbReference>
<keyword evidence="13" id="KW-0670">Pyruvate</keyword>
<comment type="subunit">
    <text evidence="10">Homotetramer.</text>
</comment>
<dbReference type="GO" id="GO:0008964">
    <property type="term" value="F:phosphoenolpyruvate carboxylase activity"/>
    <property type="evidence" value="ECO:0007669"/>
    <property type="project" value="UniProtKB-UniRule"/>
</dbReference>
<reference evidence="13 14" key="1">
    <citation type="submission" date="2019-03" db="EMBL/GenBank/DDBJ databases">
        <title>Draft genome of Gammaproteobacteria bacterium LSUCC0057, a member of the SAR92 clade.</title>
        <authorList>
            <person name="Lanclos V.C."/>
            <person name="Doiron C."/>
            <person name="Henson M.W."/>
            <person name="Thrash J.C."/>
        </authorList>
    </citation>
    <scope>NUCLEOTIDE SEQUENCE [LARGE SCALE GENOMIC DNA]</scope>
    <source>
        <strain evidence="13 14">LSUCC0057</strain>
    </source>
</reference>
<dbReference type="OrthoDB" id="9768133at2"/>
<keyword evidence="6 10" id="KW-0460">Magnesium</keyword>
<comment type="function">
    <text evidence="2 10">Forms oxaloacetate, a four-carbon dicarboxylic acid source for the tricarboxylic acid cycle.</text>
</comment>
<evidence type="ECO:0000256" key="7">
    <source>
        <dbReference type="ARBA" id="ARBA00023239"/>
    </source>
</evidence>
<accession>A0A4Y8UGM3</accession>
<dbReference type="GO" id="GO:0015977">
    <property type="term" value="P:carbon fixation"/>
    <property type="evidence" value="ECO:0007669"/>
    <property type="project" value="UniProtKB-UniRule"/>
</dbReference>
<dbReference type="GO" id="GO:0006107">
    <property type="term" value="P:oxaloacetate metabolic process"/>
    <property type="evidence" value="ECO:0007669"/>
    <property type="project" value="UniProtKB-UniRule"/>
</dbReference>
<evidence type="ECO:0000256" key="3">
    <source>
        <dbReference type="ARBA" id="ARBA00008346"/>
    </source>
</evidence>
<evidence type="ECO:0000256" key="1">
    <source>
        <dbReference type="ARBA" id="ARBA00001946"/>
    </source>
</evidence>
<dbReference type="GO" id="GO:0006099">
    <property type="term" value="P:tricarboxylic acid cycle"/>
    <property type="evidence" value="ECO:0007669"/>
    <property type="project" value="InterPro"/>
</dbReference>
<evidence type="ECO:0000256" key="12">
    <source>
        <dbReference type="PROSITE-ProRule" id="PRU10112"/>
    </source>
</evidence>
<dbReference type="InterPro" id="IPR021135">
    <property type="entry name" value="PEP_COase"/>
</dbReference>
<proteinExistence type="inferred from homology"/>
<comment type="caution">
    <text evidence="13">The sequence shown here is derived from an EMBL/GenBank/DDBJ whole genome shotgun (WGS) entry which is preliminary data.</text>
</comment>
<dbReference type="GO" id="GO:0005829">
    <property type="term" value="C:cytosol"/>
    <property type="evidence" value="ECO:0007669"/>
    <property type="project" value="TreeGrafter"/>
</dbReference>
<comment type="cofactor">
    <cofactor evidence="1 10">
        <name>Mg(2+)</name>
        <dbReference type="ChEBI" id="CHEBI:18420"/>
    </cofactor>
</comment>
<keyword evidence="14" id="KW-1185">Reference proteome</keyword>
<evidence type="ECO:0000256" key="11">
    <source>
        <dbReference type="PROSITE-ProRule" id="PRU10111"/>
    </source>
</evidence>
<dbReference type="PANTHER" id="PTHR30523:SF6">
    <property type="entry name" value="PHOSPHOENOLPYRUVATE CARBOXYLASE"/>
    <property type="match status" value="1"/>
</dbReference>
<organism evidence="13 14">
    <name type="scientific">Gammaproteobacteria bacterium LSUCC0057</name>
    <dbReference type="NCBI Taxonomy" id="2559237"/>
    <lineage>
        <taxon>Bacteria</taxon>
        <taxon>Pseudomonadati</taxon>
        <taxon>Pseudomonadota</taxon>
        <taxon>Gammaproteobacteria</taxon>
        <taxon>Cellvibrionales</taxon>
        <taxon>Porticoccaceae</taxon>
        <taxon>SAR92 clade</taxon>
    </lineage>
</organism>
<keyword evidence="8 10" id="KW-0120">Carbon dioxide fixation</keyword>
<evidence type="ECO:0000256" key="4">
    <source>
        <dbReference type="ARBA" id="ARBA00012305"/>
    </source>
</evidence>
<dbReference type="Proteomes" id="UP000298133">
    <property type="component" value="Unassembled WGS sequence"/>
</dbReference>
<dbReference type="PROSITE" id="PS00393">
    <property type="entry name" value="PEPCASE_2"/>
    <property type="match status" value="1"/>
</dbReference>
<evidence type="ECO:0000256" key="6">
    <source>
        <dbReference type="ARBA" id="ARBA00022842"/>
    </source>
</evidence>
<evidence type="ECO:0000256" key="9">
    <source>
        <dbReference type="ARBA" id="ARBA00048995"/>
    </source>
</evidence>
<evidence type="ECO:0000313" key="14">
    <source>
        <dbReference type="Proteomes" id="UP000298133"/>
    </source>
</evidence>
<dbReference type="SUPFAM" id="SSF51621">
    <property type="entry name" value="Phosphoenolpyruvate/pyruvate domain"/>
    <property type="match status" value="1"/>
</dbReference>
<feature type="active site" evidence="10 11">
    <location>
        <position position="152"/>
    </location>
</feature>
<dbReference type="Gene3D" id="1.20.1440.90">
    <property type="entry name" value="Phosphoenolpyruvate/pyruvate domain"/>
    <property type="match status" value="1"/>
</dbReference>
<dbReference type="EMBL" id="SPIA01000003">
    <property type="protein sequence ID" value="TFH67522.1"/>
    <property type="molecule type" value="Genomic_DNA"/>
</dbReference>
<evidence type="ECO:0000256" key="2">
    <source>
        <dbReference type="ARBA" id="ARBA00003670"/>
    </source>
</evidence>